<sequence>MTSAKTGSLMNVEPNLSTTERSVYMLVGLGLAAAAAKPRPNPLLNILALAGGSYLAWRGYAGSCPVKAALMGSHESDRIAHHG</sequence>
<accession>A0A937D211</accession>
<gene>
    <name evidence="2" type="ORF">JKG68_21090</name>
</gene>
<protein>
    <submittedName>
        <fullName evidence="2">DUF2892 domain-containing protein</fullName>
    </submittedName>
</protein>
<keyword evidence="3" id="KW-1185">Reference proteome</keyword>
<dbReference type="AlphaFoldDB" id="A0A937D211"/>
<dbReference type="Proteomes" id="UP000605848">
    <property type="component" value="Unassembled WGS sequence"/>
</dbReference>
<reference evidence="2" key="1">
    <citation type="submission" date="2021-01" db="EMBL/GenBank/DDBJ databases">
        <title>Microvirga sp.</title>
        <authorList>
            <person name="Kim M.K."/>
        </authorList>
    </citation>
    <scope>NUCLEOTIDE SEQUENCE</scope>
    <source>
        <strain evidence="2">5420S-16</strain>
    </source>
</reference>
<organism evidence="2 3">
    <name type="scientific">Microvirga aerilata</name>
    <dbReference type="NCBI Taxonomy" id="670292"/>
    <lineage>
        <taxon>Bacteria</taxon>
        <taxon>Pseudomonadati</taxon>
        <taxon>Pseudomonadota</taxon>
        <taxon>Alphaproteobacteria</taxon>
        <taxon>Hyphomicrobiales</taxon>
        <taxon>Methylobacteriaceae</taxon>
        <taxon>Microvirga</taxon>
    </lineage>
</organism>
<name>A0A937D211_9HYPH</name>
<evidence type="ECO:0000313" key="2">
    <source>
        <dbReference type="EMBL" id="MBL0406457.1"/>
    </source>
</evidence>
<proteinExistence type="predicted"/>
<dbReference type="EMBL" id="JAEQMY010000041">
    <property type="protein sequence ID" value="MBL0406457.1"/>
    <property type="molecule type" value="Genomic_DNA"/>
</dbReference>
<evidence type="ECO:0000259" key="1">
    <source>
        <dbReference type="Pfam" id="PF11127"/>
    </source>
</evidence>
<evidence type="ECO:0000313" key="3">
    <source>
        <dbReference type="Proteomes" id="UP000605848"/>
    </source>
</evidence>
<feature type="domain" description="Inner membrane protein YgaP-like transmembrane" evidence="1">
    <location>
        <begin position="13"/>
        <end position="72"/>
    </location>
</feature>
<comment type="caution">
    <text evidence="2">The sequence shown here is derived from an EMBL/GenBank/DDBJ whole genome shotgun (WGS) entry which is preliminary data.</text>
</comment>
<dbReference type="RefSeq" id="WP_202063338.1">
    <property type="nucleotide sequence ID" value="NZ_JAEQMY010000041.1"/>
</dbReference>
<dbReference type="Pfam" id="PF11127">
    <property type="entry name" value="YgaP-like_TM"/>
    <property type="match status" value="1"/>
</dbReference>
<dbReference type="InterPro" id="IPR021309">
    <property type="entry name" value="YgaP-like_TM"/>
</dbReference>